<keyword evidence="5 7" id="KW-1133">Transmembrane helix</keyword>
<dbReference type="EMBL" id="LKBG01000073">
    <property type="protein sequence ID" value="KQB35868.1"/>
    <property type="molecule type" value="Genomic_DNA"/>
</dbReference>
<dbReference type="PROSITE" id="PS50850">
    <property type="entry name" value="MFS"/>
    <property type="match status" value="1"/>
</dbReference>
<proteinExistence type="predicted"/>
<feature type="transmembrane region" description="Helical" evidence="7">
    <location>
        <begin position="338"/>
        <end position="362"/>
    </location>
</feature>
<dbReference type="InterPro" id="IPR011701">
    <property type="entry name" value="MFS"/>
</dbReference>
<organism evidence="9 10">
    <name type="scientific">Acidiplasma aeolicum</name>
    <dbReference type="NCBI Taxonomy" id="507754"/>
    <lineage>
        <taxon>Archaea</taxon>
        <taxon>Methanobacteriati</taxon>
        <taxon>Thermoplasmatota</taxon>
        <taxon>Thermoplasmata</taxon>
        <taxon>Thermoplasmatales</taxon>
        <taxon>Ferroplasmaceae</taxon>
        <taxon>Acidiplasma</taxon>
    </lineage>
</organism>
<keyword evidence="6 7" id="KW-0472">Membrane</keyword>
<dbReference type="GO" id="GO:0022857">
    <property type="term" value="F:transmembrane transporter activity"/>
    <property type="evidence" value="ECO:0007669"/>
    <property type="project" value="InterPro"/>
</dbReference>
<comment type="subcellular location">
    <subcellularLocation>
        <location evidence="1">Cell membrane</location>
        <topology evidence="1">Multi-pass membrane protein</topology>
    </subcellularLocation>
</comment>
<dbReference type="AlphaFoldDB" id="A0A0N8VL91"/>
<dbReference type="CDD" id="cd17329">
    <property type="entry name" value="MFS_MdtH_MDR_like"/>
    <property type="match status" value="1"/>
</dbReference>
<dbReference type="GO" id="GO:0005886">
    <property type="term" value="C:plasma membrane"/>
    <property type="evidence" value="ECO:0007669"/>
    <property type="project" value="UniProtKB-SubCell"/>
</dbReference>
<feature type="transmembrane region" description="Helical" evidence="7">
    <location>
        <begin position="21"/>
        <end position="39"/>
    </location>
</feature>
<protein>
    <submittedName>
        <fullName evidence="9">Multidrug transporter</fullName>
    </submittedName>
</protein>
<feature type="transmembrane region" description="Helical" evidence="7">
    <location>
        <begin position="276"/>
        <end position="293"/>
    </location>
</feature>
<dbReference type="PANTHER" id="PTHR23517:SF2">
    <property type="entry name" value="MULTIDRUG RESISTANCE PROTEIN MDTH"/>
    <property type="match status" value="1"/>
</dbReference>
<dbReference type="Gene3D" id="1.20.1250.20">
    <property type="entry name" value="MFS general substrate transporter like domains"/>
    <property type="match status" value="1"/>
</dbReference>
<feature type="transmembrane region" description="Helical" evidence="7">
    <location>
        <begin position="99"/>
        <end position="117"/>
    </location>
</feature>
<feature type="transmembrane region" description="Helical" evidence="7">
    <location>
        <begin position="206"/>
        <end position="224"/>
    </location>
</feature>
<name>A0A0N8VL91_9ARCH</name>
<evidence type="ECO:0000256" key="1">
    <source>
        <dbReference type="ARBA" id="ARBA00004651"/>
    </source>
</evidence>
<dbReference type="Proteomes" id="UP000050320">
    <property type="component" value="Unassembled WGS sequence"/>
</dbReference>
<feature type="domain" description="Major facilitator superfamily (MFS) profile" evidence="8">
    <location>
        <begin position="1"/>
        <end position="391"/>
    </location>
</feature>
<keyword evidence="4 7" id="KW-0812">Transmembrane</keyword>
<gene>
    <name evidence="9" type="ORF">AOG54_08430</name>
</gene>
<dbReference type="SUPFAM" id="SSF103473">
    <property type="entry name" value="MFS general substrate transporter"/>
    <property type="match status" value="1"/>
</dbReference>
<feature type="transmembrane region" description="Helical" evidence="7">
    <location>
        <begin position="138"/>
        <end position="159"/>
    </location>
</feature>
<dbReference type="PANTHER" id="PTHR23517">
    <property type="entry name" value="RESISTANCE PROTEIN MDTM, PUTATIVE-RELATED-RELATED"/>
    <property type="match status" value="1"/>
</dbReference>
<evidence type="ECO:0000259" key="8">
    <source>
        <dbReference type="PROSITE" id="PS50850"/>
    </source>
</evidence>
<keyword evidence="10" id="KW-1185">Reference proteome</keyword>
<feature type="transmembrane region" description="Helical" evidence="7">
    <location>
        <begin position="368"/>
        <end position="387"/>
    </location>
</feature>
<accession>A0A0N8VL91</accession>
<keyword evidence="3" id="KW-1003">Cell membrane</keyword>
<keyword evidence="2" id="KW-0813">Transport</keyword>
<feature type="transmembrane region" description="Helical" evidence="7">
    <location>
        <begin position="299"/>
        <end position="317"/>
    </location>
</feature>
<sequence>MDKIDKRVWYLGFTRLIRASGRVSTFIFLPLIFVFIYHISFLVTGLVLGIAILIMSVVQYYSGILTDRIGRRIFLILIPVPAGLLYIAMYFTVLYRMPALLLILLFYFTIIINALQYPAIQASIADVTSLGQRLSGYTVIRVLANAGAAIGPILGAILSVYGFQYIFLLAGISTFIEIIILYFNVRETYFPSKSQYLTKLDIKLAYKDRFFIIFTVIGIIMAFVLRQSGASLTLYAFDFERLPILYLAYIYSLNGILVVTLQYPVFKIMNKSSNPVLFRSIGMVFYFSGFIVLMFSKDITYFLISMGIMTIGEDFVAPTTQTIITSIAPQNMKGTYIGIYNLFISFGSFSGAVIGLYLLSYYENRTALFWFIIAMGSLMVGMLYFIINGSFLRRMNADAHIKIHERTAAK</sequence>
<evidence type="ECO:0000256" key="2">
    <source>
        <dbReference type="ARBA" id="ARBA00022448"/>
    </source>
</evidence>
<dbReference type="InterPro" id="IPR050171">
    <property type="entry name" value="MFS_Transporters"/>
</dbReference>
<evidence type="ECO:0000313" key="10">
    <source>
        <dbReference type="Proteomes" id="UP000050320"/>
    </source>
</evidence>
<dbReference type="Pfam" id="PF07690">
    <property type="entry name" value="MFS_1"/>
    <property type="match status" value="1"/>
</dbReference>
<feature type="transmembrane region" description="Helical" evidence="7">
    <location>
        <begin position="244"/>
        <end position="264"/>
    </location>
</feature>
<dbReference type="InterPro" id="IPR020846">
    <property type="entry name" value="MFS_dom"/>
</dbReference>
<evidence type="ECO:0000256" key="7">
    <source>
        <dbReference type="SAM" id="Phobius"/>
    </source>
</evidence>
<evidence type="ECO:0000256" key="6">
    <source>
        <dbReference type="ARBA" id="ARBA00023136"/>
    </source>
</evidence>
<feature type="transmembrane region" description="Helical" evidence="7">
    <location>
        <begin position="45"/>
        <end position="61"/>
    </location>
</feature>
<evidence type="ECO:0000313" key="9">
    <source>
        <dbReference type="EMBL" id="KQB35868.1"/>
    </source>
</evidence>
<feature type="transmembrane region" description="Helical" evidence="7">
    <location>
        <begin position="73"/>
        <end position="93"/>
    </location>
</feature>
<dbReference type="InterPro" id="IPR036259">
    <property type="entry name" value="MFS_trans_sf"/>
</dbReference>
<evidence type="ECO:0000256" key="3">
    <source>
        <dbReference type="ARBA" id="ARBA00022475"/>
    </source>
</evidence>
<evidence type="ECO:0000256" key="4">
    <source>
        <dbReference type="ARBA" id="ARBA00022692"/>
    </source>
</evidence>
<comment type="caution">
    <text evidence="9">The sequence shown here is derived from an EMBL/GenBank/DDBJ whole genome shotgun (WGS) entry which is preliminary data.</text>
</comment>
<evidence type="ECO:0000256" key="5">
    <source>
        <dbReference type="ARBA" id="ARBA00022989"/>
    </source>
</evidence>
<feature type="transmembrane region" description="Helical" evidence="7">
    <location>
        <begin position="165"/>
        <end position="185"/>
    </location>
</feature>
<reference evidence="9 10" key="1">
    <citation type="submission" date="2015-09" db="EMBL/GenBank/DDBJ databases">
        <title>Heavy metals and arsenic resistance mechanisms in polyextremophilic archaea of the family Ferroplasmaceae.</title>
        <authorList>
            <person name="Bulaev A.G."/>
            <person name="Kanygina A.V."/>
        </authorList>
    </citation>
    <scope>NUCLEOTIDE SEQUENCE [LARGE SCALE GENOMIC DNA]</scope>
    <source>
        <strain evidence="9 10">VT</strain>
    </source>
</reference>